<keyword evidence="4" id="KW-0964">Secreted</keyword>
<evidence type="ECO:0000256" key="7">
    <source>
        <dbReference type="ARBA" id="ARBA00022801"/>
    </source>
</evidence>
<reference evidence="18" key="1">
    <citation type="submission" date="2012-11" db="EMBL/GenBank/DDBJ databases">
        <authorList>
            <person name="Lucero-Rivera Y.E."/>
            <person name="Tovar-Ramirez D."/>
        </authorList>
    </citation>
    <scope>NUCLEOTIDE SEQUENCE [LARGE SCALE GENOMIC DNA]</scope>
    <source>
        <strain evidence="18">Araruama</strain>
    </source>
</reference>
<dbReference type="Proteomes" id="UP000189670">
    <property type="component" value="Unassembled WGS sequence"/>
</dbReference>
<feature type="domain" description="Peptidase S1" evidence="16">
    <location>
        <begin position="59"/>
        <end position="300"/>
    </location>
</feature>
<evidence type="ECO:0000256" key="9">
    <source>
        <dbReference type="ARBA" id="ARBA00022825"/>
    </source>
</evidence>
<evidence type="ECO:0000256" key="5">
    <source>
        <dbReference type="ARBA" id="ARBA00022670"/>
    </source>
</evidence>
<evidence type="ECO:0000256" key="2">
    <source>
        <dbReference type="ARBA" id="ARBA00004555"/>
    </source>
</evidence>
<dbReference type="PROSITE" id="PS50240">
    <property type="entry name" value="TRYPSIN_DOM"/>
    <property type="match status" value="1"/>
</dbReference>
<evidence type="ECO:0000256" key="12">
    <source>
        <dbReference type="ARBA" id="ARBA00023180"/>
    </source>
</evidence>
<proteinExistence type="predicted"/>
<dbReference type="PROSITE" id="PS00135">
    <property type="entry name" value="TRYPSIN_SER"/>
    <property type="match status" value="1"/>
</dbReference>
<evidence type="ECO:0000256" key="1">
    <source>
        <dbReference type="ARBA" id="ARBA00004240"/>
    </source>
</evidence>
<dbReference type="SMART" id="SM00020">
    <property type="entry name" value="Tryp_SPc"/>
    <property type="match status" value="1"/>
</dbReference>
<dbReference type="GO" id="GO:0006508">
    <property type="term" value="P:proteolysis"/>
    <property type="evidence" value="ECO:0007669"/>
    <property type="project" value="UniProtKB-KW"/>
</dbReference>
<dbReference type="InterPro" id="IPR001254">
    <property type="entry name" value="Trypsin_dom"/>
</dbReference>
<keyword evidence="15" id="KW-0472">Membrane</keyword>
<keyword evidence="6" id="KW-0356">Hemostasis</keyword>
<dbReference type="GO" id="GO:0005576">
    <property type="term" value="C:extracellular region"/>
    <property type="evidence" value="ECO:0007669"/>
    <property type="project" value="UniProtKB-SubCell"/>
</dbReference>
<feature type="region of interest" description="Disordered" evidence="14">
    <location>
        <begin position="1"/>
        <end position="21"/>
    </location>
</feature>
<dbReference type="PROSITE" id="PS00134">
    <property type="entry name" value="TRYPSIN_HIS"/>
    <property type="match status" value="1"/>
</dbReference>
<evidence type="ECO:0000256" key="6">
    <source>
        <dbReference type="ARBA" id="ARBA00022696"/>
    </source>
</evidence>
<dbReference type="Gene3D" id="2.40.10.10">
    <property type="entry name" value="Trypsin-like serine proteases"/>
    <property type="match status" value="1"/>
</dbReference>
<dbReference type="FunFam" id="2.40.10.10:FF:000068">
    <property type="entry name" value="transmembrane protease serine 2"/>
    <property type="match status" value="1"/>
</dbReference>
<name>A0A1V1P955_9BACT</name>
<evidence type="ECO:0000256" key="13">
    <source>
        <dbReference type="RuleBase" id="RU363034"/>
    </source>
</evidence>
<gene>
    <name evidence="17" type="ORF">OMM_02579</name>
</gene>
<keyword evidence="12" id="KW-0325">Glycoprotein</keyword>
<evidence type="ECO:0000256" key="4">
    <source>
        <dbReference type="ARBA" id="ARBA00022525"/>
    </source>
</evidence>
<dbReference type="GO" id="GO:0007599">
    <property type="term" value="P:hemostasis"/>
    <property type="evidence" value="ECO:0007669"/>
    <property type="project" value="UniProtKB-KW"/>
</dbReference>
<organism evidence="17 18">
    <name type="scientific">Candidatus Magnetoglobus multicellularis str. Araruama</name>
    <dbReference type="NCBI Taxonomy" id="890399"/>
    <lineage>
        <taxon>Bacteria</taxon>
        <taxon>Pseudomonadati</taxon>
        <taxon>Thermodesulfobacteriota</taxon>
        <taxon>Desulfobacteria</taxon>
        <taxon>Desulfobacterales</taxon>
        <taxon>Desulfobacteraceae</taxon>
        <taxon>Candidatus Magnetoglobus</taxon>
    </lineage>
</organism>
<dbReference type="FunFam" id="2.40.10.10:FF:000011">
    <property type="entry name" value="Coagulation factor X"/>
    <property type="match status" value="1"/>
</dbReference>
<dbReference type="InterPro" id="IPR001314">
    <property type="entry name" value="Peptidase_S1A"/>
</dbReference>
<keyword evidence="7 13" id="KW-0378">Hydrolase</keyword>
<keyword evidence="5 13" id="KW-0645">Protease</keyword>
<dbReference type="InterPro" id="IPR043504">
    <property type="entry name" value="Peptidase_S1_PA_chymotrypsin"/>
</dbReference>
<dbReference type="Pfam" id="PF00089">
    <property type="entry name" value="Trypsin"/>
    <property type="match status" value="1"/>
</dbReference>
<keyword evidence="15" id="KW-1133">Transmembrane helix</keyword>
<comment type="subcellular location">
    <subcellularLocation>
        <location evidence="1">Endoplasmic reticulum</location>
    </subcellularLocation>
    <subcellularLocation>
        <location evidence="2">Golgi apparatus</location>
    </subcellularLocation>
    <subcellularLocation>
        <location evidence="3">Secreted</location>
    </subcellularLocation>
</comment>
<keyword evidence="10" id="KW-0333">Golgi apparatus</keyword>
<dbReference type="InterPro" id="IPR018114">
    <property type="entry name" value="TRYPSIN_HIS"/>
</dbReference>
<evidence type="ECO:0000259" key="16">
    <source>
        <dbReference type="PROSITE" id="PS50240"/>
    </source>
</evidence>
<dbReference type="PANTHER" id="PTHR24252:SF7">
    <property type="entry name" value="HYALIN"/>
    <property type="match status" value="1"/>
</dbReference>
<accession>A0A1V1P955</accession>
<keyword evidence="11" id="KW-1015">Disulfide bond</keyword>
<keyword evidence="8" id="KW-0256">Endoplasmic reticulum</keyword>
<evidence type="ECO:0000256" key="10">
    <source>
        <dbReference type="ARBA" id="ARBA00023034"/>
    </source>
</evidence>
<evidence type="ECO:0000256" key="11">
    <source>
        <dbReference type="ARBA" id="ARBA00023157"/>
    </source>
</evidence>
<dbReference type="InterPro" id="IPR009003">
    <property type="entry name" value="Peptidase_S1_PA"/>
</dbReference>
<keyword evidence="9 13" id="KW-0720">Serine protease</keyword>
<dbReference type="GO" id="GO:0004252">
    <property type="term" value="F:serine-type endopeptidase activity"/>
    <property type="evidence" value="ECO:0007669"/>
    <property type="project" value="InterPro"/>
</dbReference>
<evidence type="ECO:0000256" key="3">
    <source>
        <dbReference type="ARBA" id="ARBA00004613"/>
    </source>
</evidence>
<dbReference type="EMBL" id="ATBP01000287">
    <property type="protein sequence ID" value="ETR71314.1"/>
    <property type="molecule type" value="Genomic_DNA"/>
</dbReference>
<comment type="caution">
    <text evidence="17">The sequence shown here is derived from an EMBL/GenBank/DDBJ whole genome shotgun (WGS) entry which is preliminary data.</text>
</comment>
<protein>
    <submittedName>
        <fullName evidence="17">Tryptase beta-2</fullName>
    </submittedName>
</protein>
<dbReference type="CDD" id="cd00190">
    <property type="entry name" value="Tryp_SPc"/>
    <property type="match status" value="1"/>
</dbReference>
<evidence type="ECO:0000256" key="15">
    <source>
        <dbReference type="SAM" id="Phobius"/>
    </source>
</evidence>
<feature type="transmembrane region" description="Helical" evidence="15">
    <location>
        <begin position="29"/>
        <end position="48"/>
    </location>
</feature>
<dbReference type="PANTHER" id="PTHR24252">
    <property type="entry name" value="ACROSIN-RELATED"/>
    <property type="match status" value="1"/>
</dbReference>
<evidence type="ECO:0000256" key="14">
    <source>
        <dbReference type="SAM" id="MobiDB-lite"/>
    </source>
</evidence>
<keyword evidence="15" id="KW-0812">Transmembrane</keyword>
<evidence type="ECO:0000256" key="8">
    <source>
        <dbReference type="ARBA" id="ARBA00022824"/>
    </source>
</evidence>
<sequence>MSSFLDLNVSSPSRSQCVNSPGSGAMRTIIIVVSILIIQNVFTTPILAGNRVFRSHKRIVGGTPAEKDAWPWMLGLVKNEHSGPLCGAALIHPKWAITAAHCMESDTGGVVSTNTFKIVSGIVDFTEDYQDHMHKIKRIISHPHYDSQLIDNDIALLEMTSPLHEIPPLDIYSGEVSNFTGTVLGWGNIVNSDPKDPYNPDYSAEFSDQLLQVSLPIMPQDICIESSSYLITDNMFCAGYSQGGKDACEGDSGGPFVIFDDGHWQLAGIVSWGEGCAWPGYYGFFTRVPNYHDFIAAYIYWGPYDQTDINQNGITDLKDVMFLLDYLTEKKPLIY</sequence>
<dbReference type="InterPro" id="IPR033116">
    <property type="entry name" value="TRYPSIN_SER"/>
</dbReference>
<dbReference type="PRINTS" id="PR00722">
    <property type="entry name" value="CHYMOTRYPSIN"/>
</dbReference>
<evidence type="ECO:0000313" key="17">
    <source>
        <dbReference type="EMBL" id="ETR71314.1"/>
    </source>
</evidence>
<dbReference type="SUPFAM" id="SSF50494">
    <property type="entry name" value="Trypsin-like serine proteases"/>
    <property type="match status" value="1"/>
</dbReference>
<evidence type="ECO:0000313" key="18">
    <source>
        <dbReference type="Proteomes" id="UP000189670"/>
    </source>
</evidence>
<dbReference type="AlphaFoldDB" id="A0A1V1P955"/>